<feature type="non-terminal residue" evidence="2">
    <location>
        <position position="1"/>
    </location>
</feature>
<dbReference type="Proteomes" id="UP000837857">
    <property type="component" value="Chromosome 18"/>
</dbReference>
<accession>A0ABN8I8E2</accession>
<protein>
    <submittedName>
        <fullName evidence="2">Uncharacterized protein</fullName>
    </submittedName>
</protein>
<sequence length="122" mass="14096">MLGAKCSAGSDTPNSVLYETTEVQTESDYVSVSTQVNVPCFDCEKRKTTAQNKSLRRYFWEPIKCLFQLFAVLCFVCAICALYGVTRRRALCERQPLPWRWLDPQDLLDFLLRIEYVAEVPM</sequence>
<name>A0ABN8I8E2_9NEOP</name>
<feature type="transmembrane region" description="Helical" evidence="1">
    <location>
        <begin position="66"/>
        <end position="85"/>
    </location>
</feature>
<evidence type="ECO:0000313" key="2">
    <source>
        <dbReference type="EMBL" id="CAH2048789.1"/>
    </source>
</evidence>
<evidence type="ECO:0000256" key="1">
    <source>
        <dbReference type="SAM" id="Phobius"/>
    </source>
</evidence>
<proteinExistence type="predicted"/>
<gene>
    <name evidence="2" type="ORF">IPOD504_LOCUS6375</name>
</gene>
<keyword evidence="1" id="KW-0472">Membrane</keyword>
<organism evidence="2 3">
    <name type="scientific">Iphiclides podalirius</name>
    <name type="common">scarce swallowtail</name>
    <dbReference type="NCBI Taxonomy" id="110791"/>
    <lineage>
        <taxon>Eukaryota</taxon>
        <taxon>Metazoa</taxon>
        <taxon>Ecdysozoa</taxon>
        <taxon>Arthropoda</taxon>
        <taxon>Hexapoda</taxon>
        <taxon>Insecta</taxon>
        <taxon>Pterygota</taxon>
        <taxon>Neoptera</taxon>
        <taxon>Endopterygota</taxon>
        <taxon>Lepidoptera</taxon>
        <taxon>Glossata</taxon>
        <taxon>Ditrysia</taxon>
        <taxon>Papilionoidea</taxon>
        <taxon>Papilionidae</taxon>
        <taxon>Papilioninae</taxon>
        <taxon>Iphiclides</taxon>
    </lineage>
</organism>
<reference evidence="2" key="1">
    <citation type="submission" date="2022-03" db="EMBL/GenBank/DDBJ databases">
        <authorList>
            <person name="Martin H S."/>
        </authorList>
    </citation>
    <scope>NUCLEOTIDE SEQUENCE</scope>
</reference>
<keyword evidence="3" id="KW-1185">Reference proteome</keyword>
<evidence type="ECO:0000313" key="3">
    <source>
        <dbReference type="Proteomes" id="UP000837857"/>
    </source>
</evidence>
<keyword evidence="1" id="KW-0812">Transmembrane</keyword>
<dbReference type="EMBL" id="OW152830">
    <property type="protein sequence ID" value="CAH2048789.1"/>
    <property type="molecule type" value="Genomic_DNA"/>
</dbReference>
<keyword evidence="1" id="KW-1133">Transmembrane helix</keyword>